<evidence type="ECO:0000256" key="1">
    <source>
        <dbReference type="ARBA" id="ARBA00004141"/>
    </source>
</evidence>
<evidence type="ECO:0000256" key="5">
    <source>
        <dbReference type="SAM" id="Phobius"/>
    </source>
</evidence>
<dbReference type="Gene3D" id="1.20.1250.20">
    <property type="entry name" value="MFS general substrate transporter like domains"/>
    <property type="match status" value="1"/>
</dbReference>
<reference evidence="7" key="1">
    <citation type="submission" date="2022-04" db="EMBL/GenBank/DDBJ databases">
        <title>Roseomonas acroporae sp. nov., isolated from coral Acropora digitifera.</title>
        <authorList>
            <person name="Sun H."/>
        </authorList>
    </citation>
    <scope>NUCLEOTIDE SEQUENCE</scope>
    <source>
        <strain evidence="7">NAR14</strain>
    </source>
</reference>
<dbReference type="SUPFAM" id="SSF103473">
    <property type="entry name" value="MFS general substrate transporter"/>
    <property type="match status" value="1"/>
</dbReference>
<feature type="transmembrane region" description="Helical" evidence="5">
    <location>
        <begin position="117"/>
        <end position="136"/>
    </location>
</feature>
<protein>
    <submittedName>
        <fullName evidence="7">Aromatic acid/H+ symport family MFS transporter</fullName>
    </submittedName>
</protein>
<feature type="transmembrane region" description="Helical" evidence="5">
    <location>
        <begin position="294"/>
        <end position="314"/>
    </location>
</feature>
<dbReference type="InterPro" id="IPR011701">
    <property type="entry name" value="MFS"/>
</dbReference>
<evidence type="ECO:0000256" key="2">
    <source>
        <dbReference type="ARBA" id="ARBA00022692"/>
    </source>
</evidence>
<organism evidence="7 8">
    <name type="scientific">Roseomonas acroporae</name>
    <dbReference type="NCBI Taxonomy" id="2937791"/>
    <lineage>
        <taxon>Bacteria</taxon>
        <taxon>Pseudomonadati</taxon>
        <taxon>Pseudomonadota</taxon>
        <taxon>Alphaproteobacteria</taxon>
        <taxon>Acetobacterales</taxon>
        <taxon>Roseomonadaceae</taxon>
        <taxon>Roseomonas</taxon>
    </lineage>
</organism>
<dbReference type="GO" id="GO:0046943">
    <property type="term" value="F:carboxylic acid transmembrane transporter activity"/>
    <property type="evidence" value="ECO:0007669"/>
    <property type="project" value="TreeGrafter"/>
</dbReference>
<feature type="transmembrane region" description="Helical" evidence="5">
    <location>
        <begin position="148"/>
        <end position="173"/>
    </location>
</feature>
<feature type="transmembrane region" description="Helical" evidence="5">
    <location>
        <begin position="179"/>
        <end position="199"/>
    </location>
</feature>
<feature type="transmembrane region" description="Helical" evidence="5">
    <location>
        <begin position="60"/>
        <end position="79"/>
    </location>
</feature>
<dbReference type="Pfam" id="PF07690">
    <property type="entry name" value="MFS_1"/>
    <property type="match status" value="1"/>
</dbReference>
<proteinExistence type="predicted"/>
<dbReference type="InterPro" id="IPR036259">
    <property type="entry name" value="MFS_trans_sf"/>
</dbReference>
<dbReference type="GO" id="GO:0005886">
    <property type="term" value="C:plasma membrane"/>
    <property type="evidence" value="ECO:0007669"/>
    <property type="project" value="TreeGrafter"/>
</dbReference>
<keyword evidence="2 5" id="KW-0812">Transmembrane</keyword>
<dbReference type="PROSITE" id="PS50850">
    <property type="entry name" value="MFS"/>
    <property type="match status" value="1"/>
</dbReference>
<name>A0A9X1Y9D7_9PROT</name>
<dbReference type="EMBL" id="JALPRX010000078">
    <property type="protein sequence ID" value="MCK8786309.1"/>
    <property type="molecule type" value="Genomic_DNA"/>
</dbReference>
<feature type="domain" description="Major facilitator superfamily (MFS) profile" evidence="6">
    <location>
        <begin position="25"/>
        <end position="433"/>
    </location>
</feature>
<evidence type="ECO:0000256" key="3">
    <source>
        <dbReference type="ARBA" id="ARBA00022989"/>
    </source>
</evidence>
<evidence type="ECO:0000313" key="7">
    <source>
        <dbReference type="EMBL" id="MCK8786309.1"/>
    </source>
</evidence>
<dbReference type="RefSeq" id="WP_248668421.1">
    <property type="nucleotide sequence ID" value="NZ_JALPRX010000078.1"/>
</dbReference>
<dbReference type="PANTHER" id="PTHR23508">
    <property type="entry name" value="CARBOXYLIC ACID TRANSPORTER PROTEIN HOMOLOG"/>
    <property type="match status" value="1"/>
</dbReference>
<sequence length="450" mass="45840">MTPAGTVDIQEFINSRRLSGYQLTVLVLCFLVVAVDGFDTAAVGYIAPALRAQWQVTPPQLAPLFGAGLFGLMAGAFIFGPLADKVGRRAVLIFATAAFGLASVLSATATSIEMLTFWRFVTGIGLGGAMPSAITLTSEYCPERNRSLLVMAMFCGFTLGGALGGLSAAALIADFGWQGVLVLGGVMPLVLAVVLLFVLPESVRYLVLKGGQDARVAAILRRVDPSAPLDGARFVGIRPGKGSPVRQLFAPGLAAGTLLLWTTFFMSLLVFYLLTSWLPTLLNGSGQTVRSASLIALMLPIGSTVGAIGIGLLMDRLNPHAVLAGSYALAAAFILLLGASTGSTGMLVLAVFGAGVGTGGSQIGINALAAAFYPTASRATGVSWANAVGRTGSVLGSMVGGQLLAMGWSLATVFSVAAIPAAIAALAILAKGRVGRVVPAAVPAAEAAGR</sequence>
<dbReference type="PANTHER" id="PTHR23508:SF10">
    <property type="entry name" value="CARBOXYLIC ACID TRANSPORTER PROTEIN HOMOLOG"/>
    <property type="match status" value="1"/>
</dbReference>
<feature type="transmembrane region" description="Helical" evidence="5">
    <location>
        <begin position="405"/>
        <end position="429"/>
    </location>
</feature>
<dbReference type="AlphaFoldDB" id="A0A9X1Y9D7"/>
<comment type="caution">
    <text evidence="7">The sequence shown here is derived from an EMBL/GenBank/DDBJ whole genome shotgun (WGS) entry which is preliminary data.</text>
</comment>
<feature type="transmembrane region" description="Helical" evidence="5">
    <location>
        <begin position="23"/>
        <end position="48"/>
    </location>
</feature>
<keyword evidence="3 5" id="KW-1133">Transmembrane helix</keyword>
<evidence type="ECO:0000259" key="6">
    <source>
        <dbReference type="PROSITE" id="PS50850"/>
    </source>
</evidence>
<feature type="transmembrane region" description="Helical" evidence="5">
    <location>
        <begin position="248"/>
        <end position="274"/>
    </location>
</feature>
<dbReference type="InterPro" id="IPR005829">
    <property type="entry name" value="Sugar_transporter_CS"/>
</dbReference>
<accession>A0A9X1Y9D7</accession>
<feature type="transmembrane region" description="Helical" evidence="5">
    <location>
        <begin position="91"/>
        <end position="111"/>
    </location>
</feature>
<dbReference type="Proteomes" id="UP001139516">
    <property type="component" value="Unassembled WGS sequence"/>
</dbReference>
<gene>
    <name evidence="7" type="ORF">M0638_18180</name>
</gene>
<keyword evidence="4 5" id="KW-0472">Membrane</keyword>
<dbReference type="CDD" id="cd17365">
    <property type="entry name" value="MFS_PcaK_like"/>
    <property type="match status" value="1"/>
</dbReference>
<dbReference type="PROSITE" id="PS00217">
    <property type="entry name" value="SUGAR_TRANSPORT_2"/>
    <property type="match status" value="1"/>
</dbReference>
<feature type="transmembrane region" description="Helical" evidence="5">
    <location>
        <begin position="326"/>
        <end position="352"/>
    </location>
</feature>
<evidence type="ECO:0000313" key="8">
    <source>
        <dbReference type="Proteomes" id="UP001139516"/>
    </source>
</evidence>
<comment type="subcellular location">
    <subcellularLocation>
        <location evidence="1">Membrane</location>
        <topology evidence="1">Multi-pass membrane protein</topology>
    </subcellularLocation>
</comment>
<dbReference type="InterPro" id="IPR020846">
    <property type="entry name" value="MFS_dom"/>
</dbReference>
<evidence type="ECO:0000256" key="4">
    <source>
        <dbReference type="ARBA" id="ARBA00023136"/>
    </source>
</evidence>
<keyword evidence="8" id="KW-1185">Reference proteome</keyword>